<name>A0A8C7BJP5_NEOVI</name>
<evidence type="ECO:0000313" key="1">
    <source>
        <dbReference type="Ensembl" id="ENSNVIP00000021527.1"/>
    </source>
</evidence>
<proteinExistence type="predicted"/>
<dbReference type="AlphaFoldDB" id="A0A8C7BJP5"/>
<protein>
    <submittedName>
        <fullName evidence="1">Uncharacterized protein</fullName>
    </submittedName>
</protein>
<keyword evidence="2" id="KW-1185">Reference proteome</keyword>
<dbReference type="Proteomes" id="UP000694425">
    <property type="component" value="Unplaced"/>
</dbReference>
<dbReference type="Ensembl" id="ENSNVIT00000025084.1">
    <property type="protein sequence ID" value="ENSNVIP00000021527.1"/>
    <property type="gene ID" value="ENSNVIG00000016847.1"/>
</dbReference>
<reference evidence="1" key="2">
    <citation type="submission" date="2025-09" db="UniProtKB">
        <authorList>
            <consortium name="Ensembl"/>
        </authorList>
    </citation>
    <scope>IDENTIFICATION</scope>
</reference>
<accession>A0A8C7BJP5</accession>
<reference evidence="1" key="1">
    <citation type="submission" date="2025-08" db="UniProtKB">
        <authorList>
            <consortium name="Ensembl"/>
        </authorList>
    </citation>
    <scope>IDENTIFICATION</scope>
</reference>
<organism evidence="1 2">
    <name type="scientific">Neovison vison</name>
    <name type="common">American mink</name>
    <name type="synonym">Mustela vison</name>
    <dbReference type="NCBI Taxonomy" id="452646"/>
    <lineage>
        <taxon>Eukaryota</taxon>
        <taxon>Metazoa</taxon>
        <taxon>Chordata</taxon>
        <taxon>Craniata</taxon>
        <taxon>Vertebrata</taxon>
        <taxon>Euteleostomi</taxon>
        <taxon>Mammalia</taxon>
        <taxon>Eutheria</taxon>
        <taxon>Laurasiatheria</taxon>
        <taxon>Carnivora</taxon>
        <taxon>Caniformia</taxon>
        <taxon>Musteloidea</taxon>
        <taxon>Mustelidae</taxon>
        <taxon>Mustelinae</taxon>
        <taxon>Neogale</taxon>
    </lineage>
</organism>
<evidence type="ECO:0000313" key="2">
    <source>
        <dbReference type="Proteomes" id="UP000694425"/>
    </source>
</evidence>
<sequence>MFSSVAHLARANPFNAPHLQLVHDGLTGHRSSPVGPPGPPRRSRNLAAAAVEEYSCEYGSMKFYALCGFGGVLSCACTPASIYHTCFMHSCFWARSCIVTPTPVLQTQSHPDVVLSVPQISWEFSVSAHLRLRASLL</sequence>
<dbReference type="GeneTree" id="ENSGT00960000190832"/>